<comment type="subcellular location">
    <subcellularLocation>
        <location evidence="1">Endomembrane system</location>
        <topology evidence="1">Multi-pass membrane protein</topology>
    </subcellularLocation>
</comment>
<feature type="transmembrane region" description="Helical" evidence="8">
    <location>
        <begin position="306"/>
        <end position="325"/>
    </location>
</feature>
<proteinExistence type="inferred from homology"/>
<evidence type="ECO:0000256" key="4">
    <source>
        <dbReference type="ARBA" id="ARBA00022692"/>
    </source>
</evidence>
<dbReference type="EMBL" id="KE124013">
    <property type="protein sequence ID" value="EPB85365.1"/>
    <property type="molecule type" value="Genomic_DNA"/>
</dbReference>
<comment type="similarity">
    <text evidence="2">Belongs to the major facilitator superfamily.</text>
</comment>
<dbReference type="InParanoid" id="S2JZT5"/>
<feature type="transmembrane region" description="Helical" evidence="8">
    <location>
        <begin position="120"/>
        <end position="139"/>
    </location>
</feature>
<evidence type="ECO:0000256" key="7">
    <source>
        <dbReference type="SAM" id="MobiDB-lite"/>
    </source>
</evidence>
<dbReference type="FunFam" id="1.20.1720.10:FF:000013">
    <property type="entry name" value="Related to multidrug resistance proteins"/>
    <property type="match status" value="1"/>
</dbReference>
<dbReference type="VEuPathDB" id="FungiDB:HMPREF1544_07825"/>
<evidence type="ECO:0000313" key="11">
    <source>
        <dbReference type="Proteomes" id="UP000014254"/>
    </source>
</evidence>
<dbReference type="InterPro" id="IPR020846">
    <property type="entry name" value="MFS_dom"/>
</dbReference>
<keyword evidence="11" id="KW-1185">Reference proteome</keyword>
<feature type="domain" description="Major facilitator superfamily (MFS) profile" evidence="9">
    <location>
        <begin position="86"/>
        <end position="569"/>
    </location>
</feature>
<feature type="compositionally biased region" description="Low complexity" evidence="7">
    <location>
        <begin position="24"/>
        <end position="39"/>
    </location>
</feature>
<dbReference type="Gene3D" id="1.20.1250.20">
    <property type="entry name" value="MFS general substrate transporter like domains"/>
    <property type="match status" value="1"/>
</dbReference>
<dbReference type="FunCoup" id="S2JZT5">
    <property type="interactions" value="42"/>
</dbReference>
<dbReference type="PANTHER" id="PTHR23501">
    <property type="entry name" value="MAJOR FACILITATOR SUPERFAMILY"/>
    <property type="match status" value="1"/>
</dbReference>
<feature type="transmembrane region" description="Helical" evidence="8">
    <location>
        <begin position="345"/>
        <end position="366"/>
    </location>
</feature>
<feature type="transmembrane region" description="Helical" evidence="8">
    <location>
        <begin position="151"/>
        <end position="174"/>
    </location>
</feature>
<evidence type="ECO:0000313" key="10">
    <source>
        <dbReference type="EMBL" id="EPB85365.1"/>
    </source>
</evidence>
<feature type="transmembrane region" description="Helical" evidence="8">
    <location>
        <begin position="439"/>
        <end position="461"/>
    </location>
</feature>
<keyword evidence="5 8" id="KW-1133">Transmembrane helix</keyword>
<accession>S2JZT5</accession>
<dbReference type="AlphaFoldDB" id="S2JZT5"/>
<feature type="transmembrane region" description="Helical" evidence="8">
    <location>
        <begin position="180"/>
        <end position="200"/>
    </location>
</feature>
<name>S2JZT5_MUCC1</name>
<dbReference type="GO" id="GO:0005886">
    <property type="term" value="C:plasma membrane"/>
    <property type="evidence" value="ECO:0007669"/>
    <property type="project" value="TreeGrafter"/>
</dbReference>
<sequence length="639" mass="69835">MEEKHQQPVVSPTENSGIIEAPITTNGSSISTTAAATPTKDNDDLHNSSSSLSTEKPDLEQTESKGLEEHAEKKRLKKEKVGRILTFIGLQVSLFLAALDNTIVATALPKIGSDFNQMAIVAWVATAYILTFDAFQPLFSKFSDIFGRKWILMFGIAVFLFGSVLCGASTTMIMLIVGRAIAGIGAAGIFSMVFVIFSDLVPLEQRGTYQGIINAVFALSSVCGPLIGGSLTDYVSWRWNFYINLPIGAVAMLVLFFFLRLPTPHGKLLDKLKRVDYAGTVIVLAFATLFLLALNFGGQEFPWNSAAVIVPLVLSILLVGLLVVVEKKFAKEPIMPPRLFTNRSVVSVILTNWFFGMTFFSAVYYLPIYFQVVRNDSAMWSGIRLIPMQLVLTVLSTIVGVTISKTGVYRPLICVGMALLTMWIGLFSLFKEDTPFSQIYGITIIGGAGLGCLFSSTIIALQASVEPKDIAVVTGLGNFARILGGALGVAISSAVLNSQLTQELPKYLPMEEAVKVIQSSEYVNHGLPAEYLTVTLRVYVESLQLIWYVLIPMAGLGFISSLFVKHHSIRSHRRAAEKKAKEDQEAADSAAAVVVNIPTNTATTENEETKEIYQVDQVEDQQAEQQQHQNTKKCEEAVV</sequence>
<dbReference type="PRINTS" id="PR01036">
    <property type="entry name" value="TCRTETB"/>
</dbReference>
<feature type="transmembrane region" description="Helical" evidence="8">
    <location>
        <begin position="275"/>
        <end position="294"/>
    </location>
</feature>
<evidence type="ECO:0000256" key="8">
    <source>
        <dbReference type="SAM" id="Phobius"/>
    </source>
</evidence>
<feature type="region of interest" description="Disordered" evidence="7">
    <location>
        <begin position="619"/>
        <end position="639"/>
    </location>
</feature>
<feature type="transmembrane region" description="Helical" evidence="8">
    <location>
        <begin position="378"/>
        <end position="401"/>
    </location>
</feature>
<dbReference type="SUPFAM" id="SSF103473">
    <property type="entry name" value="MFS general substrate transporter"/>
    <property type="match status" value="1"/>
</dbReference>
<feature type="transmembrane region" description="Helical" evidence="8">
    <location>
        <begin position="545"/>
        <end position="564"/>
    </location>
</feature>
<evidence type="ECO:0000256" key="5">
    <source>
        <dbReference type="ARBA" id="ARBA00022989"/>
    </source>
</evidence>
<dbReference type="eggNOG" id="KOG0254">
    <property type="taxonomic scope" value="Eukaryota"/>
</dbReference>
<feature type="region of interest" description="Disordered" evidence="7">
    <location>
        <begin position="1"/>
        <end position="72"/>
    </location>
</feature>
<feature type="transmembrane region" description="Helical" evidence="8">
    <location>
        <begin position="408"/>
        <end position="427"/>
    </location>
</feature>
<dbReference type="Gene3D" id="1.20.1720.10">
    <property type="entry name" value="Multidrug resistance protein D"/>
    <property type="match status" value="1"/>
</dbReference>
<feature type="transmembrane region" description="Helical" evidence="8">
    <location>
        <begin position="243"/>
        <end position="263"/>
    </location>
</feature>
<dbReference type="PANTHER" id="PTHR23501:SF102">
    <property type="entry name" value="DRUG TRANSPORTER, PUTATIVE (AFU_ORTHOLOGUE AFUA_3G08530)-RELATED"/>
    <property type="match status" value="1"/>
</dbReference>
<evidence type="ECO:0000259" key="9">
    <source>
        <dbReference type="PROSITE" id="PS50850"/>
    </source>
</evidence>
<keyword evidence="3" id="KW-0813">Transport</keyword>
<gene>
    <name evidence="10" type="ORF">HMPREF1544_07825</name>
</gene>
<dbReference type="OMA" id="AVAPCIY"/>
<dbReference type="Pfam" id="PF07690">
    <property type="entry name" value="MFS_1"/>
    <property type="match status" value="1"/>
</dbReference>
<dbReference type="GO" id="GO:0012505">
    <property type="term" value="C:endomembrane system"/>
    <property type="evidence" value="ECO:0007669"/>
    <property type="project" value="UniProtKB-SubCell"/>
</dbReference>
<dbReference type="InterPro" id="IPR036259">
    <property type="entry name" value="MFS_trans_sf"/>
</dbReference>
<keyword evidence="4 8" id="KW-0812">Transmembrane</keyword>
<dbReference type="OrthoDB" id="10021397at2759"/>
<reference evidence="11" key="1">
    <citation type="submission" date="2013-05" db="EMBL/GenBank/DDBJ databases">
        <title>The Genome sequence of Mucor circinelloides f. circinelloides 1006PhL.</title>
        <authorList>
            <consortium name="The Broad Institute Genomics Platform"/>
            <person name="Cuomo C."/>
            <person name="Earl A."/>
            <person name="Findley K."/>
            <person name="Lee S.C."/>
            <person name="Walker B."/>
            <person name="Young S."/>
            <person name="Zeng Q."/>
            <person name="Gargeya S."/>
            <person name="Fitzgerald M."/>
            <person name="Haas B."/>
            <person name="Abouelleil A."/>
            <person name="Allen A.W."/>
            <person name="Alvarado L."/>
            <person name="Arachchi H.M."/>
            <person name="Berlin A.M."/>
            <person name="Chapman S.B."/>
            <person name="Gainer-Dewar J."/>
            <person name="Goldberg J."/>
            <person name="Griggs A."/>
            <person name="Gujja S."/>
            <person name="Hansen M."/>
            <person name="Howarth C."/>
            <person name="Imamovic A."/>
            <person name="Ireland A."/>
            <person name="Larimer J."/>
            <person name="McCowan C."/>
            <person name="Murphy C."/>
            <person name="Pearson M."/>
            <person name="Poon T.W."/>
            <person name="Priest M."/>
            <person name="Roberts A."/>
            <person name="Saif S."/>
            <person name="Shea T."/>
            <person name="Sisk P."/>
            <person name="Sykes S."/>
            <person name="Wortman J."/>
            <person name="Nusbaum C."/>
            <person name="Birren B."/>
        </authorList>
    </citation>
    <scope>NUCLEOTIDE SEQUENCE [LARGE SCALE GENOMIC DNA]</scope>
    <source>
        <strain evidence="11">1006PhL</strain>
    </source>
</reference>
<dbReference type="CDD" id="cd17502">
    <property type="entry name" value="MFS_Azr1_MDR_like"/>
    <property type="match status" value="1"/>
</dbReference>
<dbReference type="Proteomes" id="UP000014254">
    <property type="component" value="Unassembled WGS sequence"/>
</dbReference>
<evidence type="ECO:0000256" key="1">
    <source>
        <dbReference type="ARBA" id="ARBA00004127"/>
    </source>
</evidence>
<dbReference type="GO" id="GO:0022857">
    <property type="term" value="F:transmembrane transporter activity"/>
    <property type="evidence" value="ECO:0007669"/>
    <property type="project" value="InterPro"/>
</dbReference>
<feature type="transmembrane region" description="Helical" evidence="8">
    <location>
        <begin position="482"/>
        <end position="500"/>
    </location>
</feature>
<evidence type="ECO:0000256" key="3">
    <source>
        <dbReference type="ARBA" id="ARBA00022448"/>
    </source>
</evidence>
<protein>
    <recommendedName>
        <fullName evidence="9">Major facilitator superfamily (MFS) profile domain-containing protein</fullName>
    </recommendedName>
</protein>
<feature type="transmembrane region" description="Helical" evidence="8">
    <location>
        <begin position="84"/>
        <end position="108"/>
    </location>
</feature>
<dbReference type="InterPro" id="IPR011701">
    <property type="entry name" value="MFS"/>
</dbReference>
<feature type="transmembrane region" description="Helical" evidence="8">
    <location>
        <begin position="212"/>
        <end position="231"/>
    </location>
</feature>
<evidence type="ECO:0000256" key="6">
    <source>
        <dbReference type="ARBA" id="ARBA00023136"/>
    </source>
</evidence>
<dbReference type="STRING" id="1220926.S2JZT5"/>
<keyword evidence="6 8" id="KW-0472">Membrane</keyword>
<organism evidence="10 11">
    <name type="scientific">Mucor circinelloides f. circinelloides (strain 1006PhL)</name>
    <name type="common">Mucormycosis agent</name>
    <name type="synonym">Calyptromyces circinelloides</name>
    <dbReference type="NCBI Taxonomy" id="1220926"/>
    <lineage>
        <taxon>Eukaryota</taxon>
        <taxon>Fungi</taxon>
        <taxon>Fungi incertae sedis</taxon>
        <taxon>Mucoromycota</taxon>
        <taxon>Mucoromycotina</taxon>
        <taxon>Mucoromycetes</taxon>
        <taxon>Mucorales</taxon>
        <taxon>Mucorineae</taxon>
        <taxon>Mucoraceae</taxon>
        <taxon>Mucor</taxon>
    </lineage>
</organism>
<feature type="compositionally biased region" description="Basic and acidic residues" evidence="7">
    <location>
        <begin position="55"/>
        <end position="72"/>
    </location>
</feature>
<evidence type="ECO:0000256" key="2">
    <source>
        <dbReference type="ARBA" id="ARBA00008335"/>
    </source>
</evidence>
<dbReference type="PROSITE" id="PS50850">
    <property type="entry name" value="MFS"/>
    <property type="match status" value="1"/>
</dbReference>